<reference evidence="3" key="1">
    <citation type="journal article" date="2019" name="Int. J. Syst. Evol. Microbiol.">
        <title>The Global Catalogue of Microorganisms (GCM) 10K type strain sequencing project: providing services to taxonomists for standard genome sequencing and annotation.</title>
        <authorList>
            <consortium name="The Broad Institute Genomics Platform"/>
            <consortium name="The Broad Institute Genome Sequencing Center for Infectious Disease"/>
            <person name="Wu L."/>
            <person name="Ma J."/>
        </authorList>
    </citation>
    <scope>NUCLEOTIDE SEQUENCE [LARGE SCALE GENOMIC DNA]</scope>
    <source>
        <strain evidence="3">IBRC-M 10490</strain>
    </source>
</reference>
<protein>
    <submittedName>
        <fullName evidence="2">Polysaccharide deacetylase family protein</fullName>
    </submittedName>
</protein>
<dbReference type="Pfam" id="PF01522">
    <property type="entry name" value="Polysacc_deac_1"/>
    <property type="match status" value="1"/>
</dbReference>
<evidence type="ECO:0000259" key="1">
    <source>
        <dbReference type="PROSITE" id="PS51677"/>
    </source>
</evidence>
<dbReference type="Proteomes" id="UP001595844">
    <property type="component" value="Unassembled WGS sequence"/>
</dbReference>
<dbReference type="InterPro" id="IPR002509">
    <property type="entry name" value="NODB_dom"/>
</dbReference>
<feature type="domain" description="NodB homology" evidence="1">
    <location>
        <begin position="13"/>
        <end position="210"/>
    </location>
</feature>
<evidence type="ECO:0000313" key="2">
    <source>
        <dbReference type="EMBL" id="MFC4377254.1"/>
    </source>
</evidence>
<dbReference type="SUPFAM" id="SSF88713">
    <property type="entry name" value="Glycoside hydrolase/deacetylase"/>
    <property type="match status" value="1"/>
</dbReference>
<dbReference type="RefSeq" id="WP_378567615.1">
    <property type="nucleotide sequence ID" value="NZ_JBHSDL010000030.1"/>
</dbReference>
<dbReference type="InterPro" id="IPR050248">
    <property type="entry name" value="Polysacc_deacetylase_ArnD"/>
</dbReference>
<dbReference type="EMBL" id="JBHSDL010000030">
    <property type="protein sequence ID" value="MFC4377254.1"/>
    <property type="molecule type" value="Genomic_DNA"/>
</dbReference>
<dbReference type="PANTHER" id="PTHR10587">
    <property type="entry name" value="GLYCOSYL TRANSFERASE-RELATED"/>
    <property type="match status" value="1"/>
</dbReference>
<evidence type="ECO:0000313" key="3">
    <source>
        <dbReference type="Proteomes" id="UP001595844"/>
    </source>
</evidence>
<dbReference type="InterPro" id="IPR011330">
    <property type="entry name" value="Glyco_hydro/deAcase_b/a-brl"/>
</dbReference>
<dbReference type="PROSITE" id="PS51677">
    <property type="entry name" value="NODB"/>
    <property type="match status" value="1"/>
</dbReference>
<name>A0ABV8VNV6_9NOCA</name>
<proteinExistence type="predicted"/>
<dbReference type="Gene3D" id="3.20.20.370">
    <property type="entry name" value="Glycoside hydrolase/deacetylase"/>
    <property type="match status" value="1"/>
</dbReference>
<dbReference type="PANTHER" id="PTHR10587:SF134">
    <property type="entry name" value="SECRETED PROTEIN"/>
    <property type="match status" value="1"/>
</dbReference>
<organism evidence="2 3">
    <name type="scientific">Nocardia halotolerans</name>
    <dbReference type="NCBI Taxonomy" id="1755878"/>
    <lineage>
        <taxon>Bacteria</taxon>
        <taxon>Bacillati</taxon>
        <taxon>Actinomycetota</taxon>
        <taxon>Actinomycetes</taxon>
        <taxon>Mycobacteriales</taxon>
        <taxon>Nocardiaceae</taxon>
        <taxon>Nocardia</taxon>
    </lineage>
</organism>
<gene>
    <name evidence="2" type="ORF">ACFO5K_24545</name>
</gene>
<accession>A0ABV8VNV6</accession>
<comment type="caution">
    <text evidence="2">The sequence shown here is derived from an EMBL/GenBank/DDBJ whole genome shotgun (WGS) entry which is preliminary data.</text>
</comment>
<sequence length="210" mass="22186">MAGITSSFAPTGKQIALTFDACGGPGNNGIDQALIDLLIAEHVPATLFLNKRWVDADPVRVRLLAANPLFELANHGVAHKPLSVTGRTAYRIAGTASPMEAAEEMWANHERLTELAGHPPRFFRPGTAHYDDIAVTIVNELGATPLGFTINADFGATASATQVRHAMNTAQPGDITLAHMHRPNSGTATGMTSAIPALRANGLTFIHVPP</sequence>
<keyword evidence="3" id="KW-1185">Reference proteome</keyword>